<dbReference type="InterPro" id="IPR029063">
    <property type="entry name" value="SAM-dependent_MTases_sf"/>
</dbReference>
<keyword evidence="1" id="KW-0489">Methyltransferase</keyword>
<comment type="caution">
    <text evidence="4">The sequence shown here is derived from an EMBL/GenBank/DDBJ whole genome shotgun (WGS) entry which is preliminary data.</text>
</comment>
<sequence>MSQFDLLAPIYDNMDILPFRKEIEIPSVLKMLGDISGMSVLDFGCGSGYYACLLKKRGAKRVVGFDIANGMLEYARNKELINPLGIEYVSTLDNLEQQFDLVLGIYVLPYADSREKLQSMVNNMVKLIRLGGRLLTLPLNPKYSIISDYYVPYGFKIVSDSPYQDGSTFQLHLLYNTPHIINGWYWSYEVLNNAFKKSGLTNIQWSKPNVKDSSLSTQFSRYINNPHTVMVSASYI</sequence>
<dbReference type="InterPro" id="IPR041698">
    <property type="entry name" value="Methyltransf_25"/>
</dbReference>
<dbReference type="Proteomes" id="UP000179588">
    <property type="component" value="Unassembled WGS sequence"/>
</dbReference>
<gene>
    <name evidence="4" type="ORF">A3Q29_03615</name>
</gene>
<protein>
    <recommendedName>
        <fullName evidence="3">Methyltransferase domain-containing protein</fullName>
    </recommendedName>
</protein>
<evidence type="ECO:0000259" key="3">
    <source>
        <dbReference type="Pfam" id="PF13649"/>
    </source>
</evidence>
<dbReference type="AlphaFoldDB" id="A0A1S1HRU0"/>
<evidence type="ECO:0000313" key="5">
    <source>
        <dbReference type="Proteomes" id="UP000179588"/>
    </source>
</evidence>
<keyword evidence="5" id="KW-1185">Reference proteome</keyword>
<dbReference type="PANTHER" id="PTHR43861">
    <property type="entry name" value="TRANS-ACONITATE 2-METHYLTRANSFERASE-RELATED"/>
    <property type="match status" value="1"/>
</dbReference>
<accession>A0A1S1HRU0</accession>
<dbReference type="Gene3D" id="3.40.50.150">
    <property type="entry name" value="Vaccinia Virus protein VP39"/>
    <property type="match status" value="1"/>
</dbReference>
<dbReference type="SUPFAM" id="SSF53335">
    <property type="entry name" value="S-adenosyl-L-methionine-dependent methyltransferases"/>
    <property type="match status" value="1"/>
</dbReference>
<feature type="domain" description="Methyltransferase" evidence="3">
    <location>
        <begin position="40"/>
        <end position="132"/>
    </location>
</feature>
<dbReference type="EMBL" id="LVIE01000112">
    <property type="protein sequence ID" value="OHT24798.1"/>
    <property type="molecule type" value="Genomic_DNA"/>
</dbReference>
<dbReference type="PANTHER" id="PTHR43861:SF1">
    <property type="entry name" value="TRANS-ACONITATE 2-METHYLTRANSFERASE"/>
    <property type="match status" value="1"/>
</dbReference>
<name>A0A1S1HRU0_PROST</name>
<dbReference type="CDD" id="cd02440">
    <property type="entry name" value="AdoMet_MTases"/>
    <property type="match status" value="1"/>
</dbReference>
<organism evidence="4 5">
    <name type="scientific">Providencia stuartii</name>
    <dbReference type="NCBI Taxonomy" id="588"/>
    <lineage>
        <taxon>Bacteria</taxon>
        <taxon>Pseudomonadati</taxon>
        <taxon>Pseudomonadota</taxon>
        <taxon>Gammaproteobacteria</taxon>
        <taxon>Enterobacterales</taxon>
        <taxon>Morganellaceae</taxon>
        <taxon>Providencia</taxon>
    </lineage>
</organism>
<reference evidence="4 5" key="1">
    <citation type="submission" date="2016-03" db="EMBL/GenBank/DDBJ databases">
        <title>Genome sequence of Providencia stuartii strain, isolated from the salivary glands of larval Lucilia sericata.</title>
        <authorList>
            <person name="Yuan Y."/>
            <person name="Zhang Y."/>
            <person name="Fu S."/>
            <person name="Crippen T.L."/>
            <person name="Visi D."/>
            <person name="Benbow M.E."/>
            <person name="Allen M."/>
            <person name="Tomberlin J.K."/>
            <person name="Sze S.-H."/>
            <person name="Tarone A.M."/>
        </authorList>
    </citation>
    <scope>NUCLEOTIDE SEQUENCE [LARGE SCALE GENOMIC DNA]</scope>
    <source>
        <strain evidence="4 5">Crippen</strain>
    </source>
</reference>
<evidence type="ECO:0000313" key="4">
    <source>
        <dbReference type="EMBL" id="OHT24798.1"/>
    </source>
</evidence>
<dbReference type="Pfam" id="PF13649">
    <property type="entry name" value="Methyltransf_25"/>
    <property type="match status" value="1"/>
</dbReference>
<dbReference type="GO" id="GO:0032259">
    <property type="term" value="P:methylation"/>
    <property type="evidence" value="ECO:0007669"/>
    <property type="project" value="UniProtKB-KW"/>
</dbReference>
<evidence type="ECO:0000256" key="2">
    <source>
        <dbReference type="ARBA" id="ARBA00022679"/>
    </source>
</evidence>
<proteinExistence type="predicted"/>
<keyword evidence="2" id="KW-0808">Transferase</keyword>
<evidence type="ECO:0000256" key="1">
    <source>
        <dbReference type="ARBA" id="ARBA00022603"/>
    </source>
</evidence>
<dbReference type="GO" id="GO:0008168">
    <property type="term" value="F:methyltransferase activity"/>
    <property type="evidence" value="ECO:0007669"/>
    <property type="project" value="UniProtKB-KW"/>
</dbReference>